<dbReference type="RefSeq" id="XP_060452915.1">
    <property type="nucleotide sequence ID" value="XM_060599533.1"/>
</dbReference>
<dbReference type="AlphaFoldDB" id="A0AA48KWX9"/>
<feature type="compositionally biased region" description="Low complexity" evidence="2">
    <location>
        <begin position="21"/>
        <end position="43"/>
    </location>
</feature>
<feature type="compositionally biased region" description="Basic and acidic residues" evidence="2">
    <location>
        <begin position="803"/>
        <end position="815"/>
    </location>
</feature>
<dbReference type="Pfam" id="PF10650">
    <property type="entry name" value="zf-C3H1"/>
    <property type="match status" value="1"/>
</dbReference>
<feature type="compositionally biased region" description="Low complexity" evidence="2">
    <location>
        <begin position="329"/>
        <end position="340"/>
    </location>
</feature>
<reference evidence="4" key="1">
    <citation type="journal article" date="2023" name="BMC Genomics">
        <title>Chromosome-level genome assemblies of Cutaneotrichosporon spp. (Trichosporonales, Basidiomycota) reveal imbalanced evolution between nucleotide sequences and chromosome synteny.</title>
        <authorList>
            <person name="Kobayashi Y."/>
            <person name="Kayamori A."/>
            <person name="Aoki K."/>
            <person name="Shiwa Y."/>
            <person name="Matsutani M."/>
            <person name="Fujita N."/>
            <person name="Sugita T."/>
            <person name="Iwasaki W."/>
            <person name="Tanaka N."/>
            <person name="Takashima M."/>
        </authorList>
    </citation>
    <scope>NUCLEOTIDE SEQUENCE</scope>
    <source>
        <strain evidence="4">HIS019</strain>
    </source>
</reference>
<keyword evidence="1" id="KW-0175">Coiled coil</keyword>
<dbReference type="EMBL" id="AP028212">
    <property type="protein sequence ID" value="BEI87649.1"/>
    <property type="molecule type" value="Genomic_DNA"/>
</dbReference>
<dbReference type="Proteomes" id="UP001233271">
    <property type="component" value="Chromosome 1"/>
</dbReference>
<proteinExistence type="predicted"/>
<feature type="compositionally biased region" description="Pro residues" evidence="2">
    <location>
        <begin position="348"/>
        <end position="365"/>
    </location>
</feature>
<gene>
    <name evidence="4" type="ORF">CcaverHIS019_0103670</name>
</gene>
<accession>A0AA48KWX9</accession>
<organism evidence="4 5">
    <name type="scientific">Cutaneotrichosporon cavernicola</name>
    <dbReference type="NCBI Taxonomy" id="279322"/>
    <lineage>
        <taxon>Eukaryota</taxon>
        <taxon>Fungi</taxon>
        <taxon>Dikarya</taxon>
        <taxon>Basidiomycota</taxon>
        <taxon>Agaricomycotina</taxon>
        <taxon>Tremellomycetes</taxon>
        <taxon>Trichosporonales</taxon>
        <taxon>Trichosporonaceae</taxon>
        <taxon>Cutaneotrichosporon</taxon>
    </lineage>
</organism>
<evidence type="ECO:0000259" key="3">
    <source>
        <dbReference type="Pfam" id="PF10650"/>
    </source>
</evidence>
<dbReference type="InterPro" id="IPR019607">
    <property type="entry name" value="Putative_zinc-finger_domain"/>
</dbReference>
<feature type="region of interest" description="Disordered" evidence="2">
    <location>
        <begin position="276"/>
        <end position="430"/>
    </location>
</feature>
<sequence>MMSADPRTSDNHVLPSLSSFQHPSQPSATSPSSTTPPLSHAPSNGAAKDINALRAAALKSRIKKGKMKAKTSKSRSATPGHDREEGEISDTTPSPILSPSNPNAPRQVGETSVRAYTPSSPAITRSTVVTLSSSQPAAFSHGQISREDDEYLKVLRNLVDDLDVPPDQLVAGGAPIHLVRRVCEEMVAEKKSRVSLGADDSRPDIWQMARSPMREGSNTPGVPDTGTSTRASRANSLRSSSSDVEVVVHTNEAANSGALSPSSDSSMEAMVERMSNIVRGKGRKRRDLDSAASFPTTLDYGDDGGESDVRSARPPEPAAAPPSPPPVPIVTIQQPVVIPSRHTAPVRAPSPPSIPPPPVPPPPPTQADELAEARRRLLASMRLKKTGTPTSNPSTPVLPSPAPVSRRATPPELPVSQQEAAEAPMDLDTELEDGEITDPEEGELVDDDKTNLRTAASSEVWNMPLVAGPILFSRPRDVTPTVLPIQAPTPAVVPVRTNSRGIKRPLAEDLMDQPSRPPSASRPRRKIFCVTAQRPTALTVPLDDHPSDSDGEDELPTPAILPPVIVIPPEWETIQKEEEKARKIAEKDEHIRRLRERIAALAEKKKTCSTPSTPTGALTPATASSITEWAIKEEFNHSAKASISTTAPAIDAACHDLPVAVEDEGMDIDEPVSSHLVEEGSVALPAPYPYASYDQHVGADLDPESTLTLDWGRMSSIILTHRLQRNPGVELCPFEAAGGRCRDATCQHVHLGRAEPTDDDLVVYMSQILSLQAGPISQEFDRAVIEEALNAARAEFTSSSKTAETRGAETTKEGVRAGSGSDLSRLLDMTARRLRAR</sequence>
<keyword evidence="5" id="KW-1185">Reference proteome</keyword>
<feature type="region of interest" description="Disordered" evidence="2">
    <location>
        <begin position="796"/>
        <end position="822"/>
    </location>
</feature>
<feature type="region of interest" description="Disordered" evidence="2">
    <location>
        <begin position="539"/>
        <end position="559"/>
    </location>
</feature>
<evidence type="ECO:0000313" key="4">
    <source>
        <dbReference type="EMBL" id="BEI87649.1"/>
    </source>
</evidence>
<feature type="compositionally biased region" description="Polar residues" evidence="2">
    <location>
        <begin position="89"/>
        <end position="104"/>
    </location>
</feature>
<evidence type="ECO:0000313" key="5">
    <source>
        <dbReference type="Proteomes" id="UP001233271"/>
    </source>
</evidence>
<protein>
    <recommendedName>
        <fullName evidence="3">Putative zinc-finger domain-containing protein</fullName>
    </recommendedName>
</protein>
<dbReference type="GeneID" id="85491520"/>
<feature type="compositionally biased region" description="Pro residues" evidence="2">
    <location>
        <begin position="314"/>
        <end position="328"/>
    </location>
</feature>
<feature type="region of interest" description="Disordered" evidence="2">
    <location>
        <begin position="1"/>
        <end position="119"/>
    </location>
</feature>
<feature type="region of interest" description="Disordered" evidence="2">
    <location>
        <begin position="211"/>
        <end position="245"/>
    </location>
</feature>
<feature type="compositionally biased region" description="Low complexity" evidence="2">
    <location>
        <begin position="227"/>
        <end position="242"/>
    </location>
</feature>
<feature type="coiled-coil region" evidence="1">
    <location>
        <begin position="577"/>
        <end position="604"/>
    </location>
</feature>
<evidence type="ECO:0000256" key="2">
    <source>
        <dbReference type="SAM" id="MobiDB-lite"/>
    </source>
</evidence>
<dbReference type="KEGG" id="ccac:CcaHIS019_0103670"/>
<evidence type="ECO:0000256" key="1">
    <source>
        <dbReference type="SAM" id="Coils"/>
    </source>
</evidence>
<name>A0AA48KWX9_9TREE</name>
<feature type="domain" description="Putative zinc-finger" evidence="3">
    <location>
        <begin position="731"/>
        <end position="751"/>
    </location>
</feature>
<feature type="compositionally biased region" description="Basic residues" evidence="2">
    <location>
        <begin position="60"/>
        <end position="73"/>
    </location>
</feature>